<proteinExistence type="predicted"/>
<dbReference type="EMBL" id="NBNE01021352">
    <property type="protein sequence ID" value="OWY90988.1"/>
    <property type="molecule type" value="Genomic_DNA"/>
</dbReference>
<keyword evidence="2" id="KW-1185">Reference proteome</keyword>
<evidence type="ECO:0000313" key="1">
    <source>
        <dbReference type="EMBL" id="OWY90988.1"/>
    </source>
</evidence>
<evidence type="ECO:0000313" key="2">
    <source>
        <dbReference type="Proteomes" id="UP000198211"/>
    </source>
</evidence>
<gene>
    <name evidence="1" type="ORF">PHMEG_00040616</name>
</gene>
<comment type="caution">
    <text evidence="1">The sequence shown here is derived from an EMBL/GenBank/DDBJ whole genome shotgun (WGS) entry which is preliminary data.</text>
</comment>
<dbReference type="AlphaFoldDB" id="A0A225UDB1"/>
<name>A0A225UDB1_9STRA</name>
<sequence>MIRPTTNSSGAKVLGVPMHERLKLAVLFDITEHVSMTMPDSNEDEEVAVRVNKAIWQFESNVTTL</sequence>
<dbReference type="OrthoDB" id="115153at2759"/>
<dbReference type="Proteomes" id="UP000198211">
    <property type="component" value="Unassembled WGS sequence"/>
</dbReference>
<reference evidence="2" key="1">
    <citation type="submission" date="2017-03" db="EMBL/GenBank/DDBJ databases">
        <title>Phytopthora megakarya and P. palmivora, two closely related causual agents of cacao black pod achieved similar genome size and gene model numbers by different mechanisms.</title>
        <authorList>
            <person name="Ali S."/>
            <person name="Shao J."/>
            <person name="Larry D.J."/>
            <person name="Kronmiller B."/>
            <person name="Shen D."/>
            <person name="Strem M.D."/>
            <person name="Melnick R.L."/>
            <person name="Guiltinan M.J."/>
            <person name="Tyler B.M."/>
            <person name="Meinhardt L.W."/>
            <person name="Bailey B.A."/>
        </authorList>
    </citation>
    <scope>NUCLEOTIDE SEQUENCE [LARGE SCALE GENOMIC DNA]</scope>
    <source>
        <strain evidence="2">zdho120</strain>
    </source>
</reference>
<protein>
    <submittedName>
        <fullName evidence="1">Uncharacterized protein</fullName>
    </submittedName>
</protein>
<organism evidence="1 2">
    <name type="scientific">Phytophthora megakarya</name>
    <dbReference type="NCBI Taxonomy" id="4795"/>
    <lineage>
        <taxon>Eukaryota</taxon>
        <taxon>Sar</taxon>
        <taxon>Stramenopiles</taxon>
        <taxon>Oomycota</taxon>
        <taxon>Peronosporomycetes</taxon>
        <taxon>Peronosporales</taxon>
        <taxon>Peronosporaceae</taxon>
        <taxon>Phytophthora</taxon>
    </lineage>
</organism>
<accession>A0A225UDB1</accession>